<dbReference type="PANTHER" id="PTHR43764">
    <property type="entry name" value="MOLYBDENUM COFACTOR BIOSYNTHESIS"/>
    <property type="match status" value="1"/>
</dbReference>
<dbReference type="InterPro" id="IPR051920">
    <property type="entry name" value="MPT_Adenylyltrnsfr/MoaC-Rel"/>
</dbReference>
<comment type="pathway">
    <text evidence="1">Cofactor biosynthesis; molybdopterin biosynthesis.</text>
</comment>
<organism evidence="5 6">
    <name type="scientific">Cryobacterium adonitolivorans</name>
    <dbReference type="NCBI Taxonomy" id="1259189"/>
    <lineage>
        <taxon>Bacteria</taxon>
        <taxon>Bacillati</taxon>
        <taxon>Actinomycetota</taxon>
        <taxon>Actinomycetes</taxon>
        <taxon>Micrococcales</taxon>
        <taxon>Microbacteriaceae</taxon>
        <taxon>Cryobacterium</taxon>
    </lineage>
</organism>
<feature type="domain" description="MoaB/Mog" evidence="4">
    <location>
        <begin position="22"/>
        <end position="165"/>
    </location>
</feature>
<dbReference type="UniPathway" id="UPA00344"/>
<dbReference type="InterPro" id="IPR008284">
    <property type="entry name" value="MoCF_biosynth_CS"/>
</dbReference>
<dbReference type="OrthoDB" id="9794429at2"/>
<dbReference type="Pfam" id="PF00994">
    <property type="entry name" value="MoCF_biosynth"/>
    <property type="match status" value="1"/>
</dbReference>
<dbReference type="CDD" id="cd00886">
    <property type="entry name" value="MogA_MoaB"/>
    <property type="match status" value="1"/>
</dbReference>
<evidence type="ECO:0000259" key="4">
    <source>
        <dbReference type="SMART" id="SM00852"/>
    </source>
</evidence>
<dbReference type="InterPro" id="IPR036425">
    <property type="entry name" value="MoaB/Mog-like_dom_sf"/>
</dbReference>
<reference evidence="5 6" key="1">
    <citation type="submission" date="2019-03" db="EMBL/GenBank/DDBJ databases">
        <title>Genomics of glacier-inhabiting Cryobacterium strains.</title>
        <authorList>
            <person name="Liu Q."/>
            <person name="Xin Y.-H."/>
        </authorList>
    </citation>
    <scope>NUCLEOTIDE SEQUENCE [LARGE SCALE GENOMIC DNA]</scope>
    <source>
        <strain evidence="5 6">RHLS22-1</strain>
    </source>
</reference>
<dbReference type="AlphaFoldDB" id="A0A4R8VYV7"/>
<keyword evidence="2" id="KW-0501">Molybdenum cofactor biosynthesis</keyword>
<proteinExistence type="predicted"/>
<feature type="compositionally biased region" description="Low complexity" evidence="3">
    <location>
        <begin position="176"/>
        <end position="203"/>
    </location>
</feature>
<dbReference type="InterPro" id="IPR001453">
    <property type="entry name" value="MoaB/Mog_dom"/>
</dbReference>
<feature type="region of interest" description="Disordered" evidence="3">
    <location>
        <begin position="176"/>
        <end position="215"/>
    </location>
</feature>
<gene>
    <name evidence="5" type="ORF">E3O42_17805</name>
</gene>
<name>A0A4R8VYV7_9MICO</name>
<dbReference type="PANTHER" id="PTHR43764:SF1">
    <property type="entry name" value="MOLYBDOPTERIN MOLYBDOTRANSFERASE"/>
    <property type="match status" value="1"/>
</dbReference>
<dbReference type="RefSeq" id="WP_134455505.1">
    <property type="nucleotide sequence ID" value="NZ_SOFL01000058.1"/>
</dbReference>
<evidence type="ECO:0000256" key="2">
    <source>
        <dbReference type="ARBA" id="ARBA00023150"/>
    </source>
</evidence>
<evidence type="ECO:0000313" key="6">
    <source>
        <dbReference type="Proteomes" id="UP000297907"/>
    </source>
</evidence>
<accession>A0A4R8VYV7</accession>
<dbReference type="EMBL" id="SOFL01000058">
    <property type="protein sequence ID" value="TFB95997.1"/>
    <property type="molecule type" value="Genomic_DNA"/>
</dbReference>
<dbReference type="PROSITE" id="PS01078">
    <property type="entry name" value="MOCF_BIOSYNTHESIS_1"/>
    <property type="match status" value="1"/>
</dbReference>
<evidence type="ECO:0000256" key="1">
    <source>
        <dbReference type="ARBA" id="ARBA00005046"/>
    </source>
</evidence>
<dbReference type="Proteomes" id="UP000297907">
    <property type="component" value="Unassembled WGS sequence"/>
</dbReference>
<dbReference type="SMART" id="SM00852">
    <property type="entry name" value="MoCF_biosynth"/>
    <property type="match status" value="1"/>
</dbReference>
<dbReference type="Gene3D" id="3.40.980.10">
    <property type="entry name" value="MoaB/Mog-like domain"/>
    <property type="match status" value="1"/>
</dbReference>
<evidence type="ECO:0000256" key="3">
    <source>
        <dbReference type="SAM" id="MobiDB-lite"/>
    </source>
</evidence>
<sequence length="215" mass="21907">MSAAAKPTSESGAARAGGRTGQVIVASTRAATGVYTDRTGPVIDGWLREHGWLVLDRAVVTDGEPVGDALAAAIEAGLDLVITTGGTGVSPTDQTPEQTLPFLDRQLPGIMEELRRRGTSATPLAVLSRGYAGIARGRTVVINLPGSTGGVRDGLAVLGEVLDHLIDQVRGADHAAAPAADTGRAAPARAAPSRAAPATATPRNGILPKDLRHGH</sequence>
<keyword evidence="6" id="KW-1185">Reference proteome</keyword>
<dbReference type="GO" id="GO:0006777">
    <property type="term" value="P:Mo-molybdopterin cofactor biosynthetic process"/>
    <property type="evidence" value="ECO:0007669"/>
    <property type="project" value="UniProtKB-KW"/>
</dbReference>
<protein>
    <submittedName>
        <fullName evidence="5">MogA/MoaB family molybdenum cofactor biosynthesis protein</fullName>
    </submittedName>
</protein>
<evidence type="ECO:0000313" key="5">
    <source>
        <dbReference type="EMBL" id="TFB95997.1"/>
    </source>
</evidence>
<dbReference type="SUPFAM" id="SSF53218">
    <property type="entry name" value="Molybdenum cofactor biosynthesis proteins"/>
    <property type="match status" value="1"/>
</dbReference>
<comment type="caution">
    <text evidence="5">The sequence shown here is derived from an EMBL/GenBank/DDBJ whole genome shotgun (WGS) entry which is preliminary data.</text>
</comment>